<comment type="caution">
    <text evidence="2">The sequence shown here is derived from an EMBL/GenBank/DDBJ whole genome shotgun (WGS) entry which is preliminary data.</text>
</comment>
<organism evidence="2 3">
    <name type="scientific">Circinella minor</name>
    <dbReference type="NCBI Taxonomy" id="1195481"/>
    <lineage>
        <taxon>Eukaryota</taxon>
        <taxon>Fungi</taxon>
        <taxon>Fungi incertae sedis</taxon>
        <taxon>Mucoromycota</taxon>
        <taxon>Mucoromycotina</taxon>
        <taxon>Mucoromycetes</taxon>
        <taxon>Mucorales</taxon>
        <taxon>Lichtheimiaceae</taxon>
        <taxon>Circinella</taxon>
    </lineage>
</organism>
<dbReference type="EMBL" id="JAEPRB010000011">
    <property type="protein sequence ID" value="KAG2226976.1"/>
    <property type="molecule type" value="Genomic_DNA"/>
</dbReference>
<keyword evidence="1" id="KW-0812">Transmembrane</keyword>
<evidence type="ECO:0000313" key="2">
    <source>
        <dbReference type="EMBL" id="KAG2226976.1"/>
    </source>
</evidence>
<protein>
    <submittedName>
        <fullName evidence="2">Uncharacterized protein</fullName>
    </submittedName>
</protein>
<proteinExistence type="predicted"/>
<keyword evidence="1" id="KW-0472">Membrane</keyword>
<dbReference type="AlphaFoldDB" id="A0A8H7SD65"/>
<gene>
    <name evidence="2" type="ORF">INT45_006383</name>
</gene>
<dbReference type="Proteomes" id="UP000646827">
    <property type="component" value="Unassembled WGS sequence"/>
</dbReference>
<dbReference type="OrthoDB" id="2435184at2759"/>
<reference evidence="2 3" key="1">
    <citation type="submission" date="2020-12" db="EMBL/GenBank/DDBJ databases">
        <title>Metabolic potential, ecology and presence of endohyphal bacteria is reflected in genomic diversity of Mucoromycotina.</title>
        <authorList>
            <person name="Muszewska A."/>
            <person name="Okrasinska A."/>
            <person name="Steczkiewicz K."/>
            <person name="Drgas O."/>
            <person name="Orlowska M."/>
            <person name="Perlinska-Lenart U."/>
            <person name="Aleksandrzak-Piekarczyk T."/>
            <person name="Szatraj K."/>
            <person name="Zielenkiewicz U."/>
            <person name="Pilsyk S."/>
            <person name="Malc E."/>
            <person name="Mieczkowski P."/>
            <person name="Kruszewska J.S."/>
            <person name="Biernat P."/>
            <person name="Pawlowska J."/>
        </authorList>
    </citation>
    <scope>NUCLEOTIDE SEQUENCE [LARGE SCALE GENOMIC DNA]</scope>
    <source>
        <strain evidence="2 3">CBS 142.35</strain>
    </source>
</reference>
<keyword evidence="3" id="KW-1185">Reference proteome</keyword>
<accession>A0A8H7SD65</accession>
<evidence type="ECO:0000313" key="3">
    <source>
        <dbReference type="Proteomes" id="UP000646827"/>
    </source>
</evidence>
<sequence>MNKDWRFYKQIGFFTATILAGAILLNTSNYQAIMINTVEMYGRTKSVDQHRGSFEKLKRGARPNSLPPPIKTLHPDVWPVSLEQHGMEASNALVASSARLDEKLPVSIGGMTTHFRLNNIKDSFWILPKHYNSDQEFVITIIRYNDALLVSREDDTELDNDEEFKPDECISQAQGSELFIKKRRTYNEAAISACHKEGSTQYDKNNTSYILQNLSLHPFSVVDNEGNEENALAHSTVINKLVSKHNAIRAITPLKRLCEDSLMCISCSPSINTDLKNLFAASPYSTLLKQREYVLLTVDICTEMNKDWRFYKQIGFFTATILAGAILLNTNNNQTIIINTSFEKLKRGARPNSLPPPIKTLHPDVWPVSLEQHGGLHMEASNALVASSARLDEKLPVFIGGMTTHFRLDNIKDSLAFKVFLTWTL</sequence>
<keyword evidence="1" id="KW-1133">Transmembrane helix</keyword>
<feature type="transmembrane region" description="Helical" evidence="1">
    <location>
        <begin position="7"/>
        <end position="25"/>
    </location>
</feature>
<evidence type="ECO:0000256" key="1">
    <source>
        <dbReference type="SAM" id="Phobius"/>
    </source>
</evidence>
<name>A0A8H7SD65_9FUNG</name>